<feature type="signal peptide" evidence="1">
    <location>
        <begin position="1"/>
        <end position="23"/>
    </location>
</feature>
<dbReference type="AlphaFoldDB" id="A0A497X4X6"/>
<name>A0A497X4X6_9RHOB</name>
<protein>
    <submittedName>
        <fullName evidence="2">Uncharacterized protein</fullName>
    </submittedName>
</protein>
<evidence type="ECO:0000313" key="2">
    <source>
        <dbReference type="EMBL" id="RLJ60306.1"/>
    </source>
</evidence>
<keyword evidence="1" id="KW-0732">Signal</keyword>
<proteinExistence type="predicted"/>
<reference evidence="2 3" key="1">
    <citation type="submission" date="2018-10" db="EMBL/GenBank/DDBJ databases">
        <title>Genomic Encyclopedia of Archaeal and Bacterial Type Strains, Phase II (KMG-II): from individual species to whole genera.</title>
        <authorList>
            <person name="Goeker M."/>
        </authorList>
    </citation>
    <scope>NUCLEOTIDE SEQUENCE [LARGE SCALE GENOMIC DNA]</scope>
    <source>
        <strain evidence="2 3">DSM 29466</strain>
    </source>
</reference>
<dbReference type="OrthoDB" id="7842537at2"/>
<feature type="chain" id="PRO_5019732426" evidence="1">
    <location>
        <begin position="24"/>
        <end position="159"/>
    </location>
</feature>
<comment type="caution">
    <text evidence="2">The sequence shown here is derived from an EMBL/GenBank/DDBJ whole genome shotgun (WGS) entry which is preliminary data.</text>
</comment>
<dbReference type="EMBL" id="RCCE01000001">
    <property type="protein sequence ID" value="RLJ60306.1"/>
    <property type="molecule type" value="Genomic_DNA"/>
</dbReference>
<accession>A0A497X4X6</accession>
<dbReference type="Proteomes" id="UP000269157">
    <property type="component" value="Unassembled WGS sequence"/>
</dbReference>
<keyword evidence="3" id="KW-1185">Reference proteome</keyword>
<gene>
    <name evidence="2" type="ORF">BCF46_0504</name>
</gene>
<evidence type="ECO:0000313" key="3">
    <source>
        <dbReference type="Proteomes" id="UP000269157"/>
    </source>
</evidence>
<organism evidence="2 3">
    <name type="scientific">Litoreibacter meonggei</name>
    <dbReference type="NCBI Taxonomy" id="1049199"/>
    <lineage>
        <taxon>Bacteria</taxon>
        <taxon>Pseudomonadati</taxon>
        <taxon>Pseudomonadota</taxon>
        <taxon>Alphaproteobacteria</taxon>
        <taxon>Rhodobacterales</taxon>
        <taxon>Roseobacteraceae</taxon>
        <taxon>Litoreibacter</taxon>
    </lineage>
</organism>
<sequence>MHAARHITLSSALVALCAGQAFGLTPPPPPCAYSGDMAEGREIASTGNWSNQFVSYTTYDKADRTYFYLEHCPSGRVLRSKSQPHSLTSTGPRDASEISATVYDALASETPYTMGDLQALLRDQGVPTKRFTSKRESCACQTYFPDTVGSKTPYKKDAK</sequence>
<evidence type="ECO:0000256" key="1">
    <source>
        <dbReference type="SAM" id="SignalP"/>
    </source>
</evidence>